<accession>A0A2W5S199</accession>
<organism evidence="3 4">
    <name type="scientific">Cereibacter sphaeroides</name>
    <name type="common">Rhodobacter sphaeroides</name>
    <dbReference type="NCBI Taxonomy" id="1063"/>
    <lineage>
        <taxon>Bacteria</taxon>
        <taxon>Pseudomonadati</taxon>
        <taxon>Pseudomonadota</taxon>
        <taxon>Alphaproteobacteria</taxon>
        <taxon>Rhodobacterales</taxon>
        <taxon>Paracoccaceae</taxon>
        <taxon>Cereibacter</taxon>
    </lineage>
</organism>
<sequence length="138" mass="14822">MLSIKAVLRTLKGFGTRTDGGVTVEFVVWLPVFLSVIALSTDASMMFMRQSNFWNVSRETARIVSRHGLDTVAAEQYAASNARFGDYTPKVSVLVDSLSSTVTVTITGRAEKMAPFGVISLATGNTVSASVTQTLEPI</sequence>
<evidence type="ECO:0000256" key="1">
    <source>
        <dbReference type="SAM" id="Phobius"/>
    </source>
</evidence>
<dbReference type="Proteomes" id="UP000248975">
    <property type="component" value="Unassembled WGS sequence"/>
</dbReference>
<feature type="transmembrane region" description="Helical" evidence="1">
    <location>
        <begin position="26"/>
        <end position="48"/>
    </location>
</feature>
<gene>
    <name evidence="3" type="ORF">DI533_21050</name>
</gene>
<reference evidence="3 4" key="1">
    <citation type="submission" date="2017-08" db="EMBL/GenBank/DDBJ databases">
        <title>Infants hospitalized years apart are colonized by the same room-sourced microbial strains.</title>
        <authorList>
            <person name="Brooks B."/>
            <person name="Olm M.R."/>
            <person name="Firek B.A."/>
            <person name="Baker R."/>
            <person name="Thomas B.C."/>
            <person name="Morowitz M.J."/>
            <person name="Banfield J.F."/>
        </authorList>
    </citation>
    <scope>NUCLEOTIDE SEQUENCE [LARGE SCALE GENOMIC DNA]</scope>
    <source>
        <strain evidence="3">S2_003_000_R2_11</strain>
    </source>
</reference>
<dbReference type="Pfam" id="PF07811">
    <property type="entry name" value="TadE"/>
    <property type="match status" value="1"/>
</dbReference>
<keyword evidence="1" id="KW-0472">Membrane</keyword>
<name>A0A2W5S199_CERSP</name>
<evidence type="ECO:0000313" key="4">
    <source>
        <dbReference type="Proteomes" id="UP000248975"/>
    </source>
</evidence>
<feature type="domain" description="TadE-like" evidence="2">
    <location>
        <begin position="20"/>
        <end position="62"/>
    </location>
</feature>
<protein>
    <recommendedName>
        <fullName evidence="2">TadE-like domain-containing protein</fullName>
    </recommendedName>
</protein>
<dbReference type="AlphaFoldDB" id="A0A2W5S199"/>
<dbReference type="InterPro" id="IPR012495">
    <property type="entry name" value="TadE-like_dom"/>
</dbReference>
<proteinExistence type="predicted"/>
<keyword evidence="1" id="KW-0812">Transmembrane</keyword>
<keyword evidence="1" id="KW-1133">Transmembrane helix</keyword>
<evidence type="ECO:0000313" key="3">
    <source>
        <dbReference type="EMBL" id="PZQ94872.1"/>
    </source>
</evidence>
<comment type="caution">
    <text evidence="3">The sequence shown here is derived from an EMBL/GenBank/DDBJ whole genome shotgun (WGS) entry which is preliminary data.</text>
</comment>
<evidence type="ECO:0000259" key="2">
    <source>
        <dbReference type="Pfam" id="PF07811"/>
    </source>
</evidence>
<dbReference type="EMBL" id="QFQS01000012">
    <property type="protein sequence ID" value="PZQ94872.1"/>
    <property type="molecule type" value="Genomic_DNA"/>
</dbReference>